<dbReference type="SUPFAM" id="SSF88697">
    <property type="entry name" value="PUA domain-like"/>
    <property type="match status" value="1"/>
</dbReference>
<comment type="caution">
    <text evidence="2">The sequence shown here is derived from an EMBL/GenBank/DDBJ whole genome shotgun (WGS) entry which is preliminary data.</text>
</comment>
<dbReference type="InterPro" id="IPR007374">
    <property type="entry name" value="ASCH_domain"/>
</dbReference>
<evidence type="ECO:0000313" key="3">
    <source>
        <dbReference type="Proteomes" id="UP000293764"/>
    </source>
</evidence>
<dbReference type="Proteomes" id="UP000293764">
    <property type="component" value="Unassembled WGS sequence"/>
</dbReference>
<proteinExistence type="predicted"/>
<organism evidence="2 3">
    <name type="scientific">Pengzhenrongella frigida</name>
    <dbReference type="NCBI Taxonomy" id="1259133"/>
    <lineage>
        <taxon>Bacteria</taxon>
        <taxon>Bacillati</taxon>
        <taxon>Actinomycetota</taxon>
        <taxon>Actinomycetes</taxon>
        <taxon>Micrococcales</taxon>
        <taxon>Pengzhenrongella</taxon>
    </lineage>
</organism>
<protein>
    <submittedName>
        <fullName evidence="2">ASCH domain-containing protein</fullName>
    </submittedName>
</protein>
<evidence type="ECO:0000259" key="1">
    <source>
        <dbReference type="SMART" id="SM01022"/>
    </source>
</evidence>
<dbReference type="SMART" id="SM01022">
    <property type="entry name" value="ASCH"/>
    <property type="match status" value="1"/>
</dbReference>
<dbReference type="RefSeq" id="WP_130101828.1">
    <property type="nucleotide sequence ID" value="NZ_SDWW01000011.1"/>
</dbReference>
<dbReference type="EMBL" id="SDWW01000011">
    <property type="protein sequence ID" value="RYV51852.1"/>
    <property type="molecule type" value="Genomic_DNA"/>
</dbReference>
<accession>A0A4Q5N122</accession>
<reference evidence="2 3" key="1">
    <citation type="submission" date="2019-01" db="EMBL/GenBank/DDBJ databases">
        <title>Novel species of Cellulomonas.</title>
        <authorList>
            <person name="Liu Q."/>
            <person name="Xin Y.-H."/>
        </authorList>
    </citation>
    <scope>NUCLEOTIDE SEQUENCE [LARGE SCALE GENOMIC DNA]</scope>
    <source>
        <strain evidence="2 3">HLT2-17</strain>
    </source>
</reference>
<evidence type="ECO:0000313" key="2">
    <source>
        <dbReference type="EMBL" id="RYV51852.1"/>
    </source>
</evidence>
<dbReference type="AlphaFoldDB" id="A0A4Q5N122"/>
<name>A0A4Q5N122_9MICO</name>
<dbReference type="OrthoDB" id="5522492at2"/>
<gene>
    <name evidence="2" type="ORF">EUA98_06335</name>
</gene>
<keyword evidence="3" id="KW-1185">Reference proteome</keyword>
<dbReference type="Gene3D" id="2.30.130.30">
    <property type="entry name" value="Hypothetical protein"/>
    <property type="match status" value="1"/>
</dbReference>
<sequence>MLLSIHPRYVAKILDGSKTVELRRGRPAIVPGQPVAIYSTMPAASVVAFCRVSCIEISSPSELWNDVKKTAGVGRKEFEDYFRGSRTATALHLETIRPLAIPVSLADLRTSGPFHPPQTWHYLDWERVSNLFGDHPANGALNEMLWPASELPRTTQNDAAALDLFKRQITA</sequence>
<dbReference type="Pfam" id="PF04266">
    <property type="entry name" value="ASCH"/>
    <property type="match status" value="1"/>
</dbReference>
<feature type="domain" description="ASCH" evidence="1">
    <location>
        <begin position="3"/>
        <end position="97"/>
    </location>
</feature>
<dbReference type="InterPro" id="IPR015947">
    <property type="entry name" value="PUA-like_sf"/>
</dbReference>